<evidence type="ECO:0000313" key="1">
    <source>
        <dbReference type="EMBL" id="CDL73368.1"/>
    </source>
</evidence>
<dbReference type="EMBL" id="HG321313">
    <property type="protein sequence ID" value="CEF82630.1"/>
    <property type="molecule type" value="Genomic_DNA"/>
</dbReference>
<accession>W1ID09</accession>
<gene>
    <name evidence="1" type="ORF">BN850_0137560</name>
</gene>
<reference evidence="1" key="1">
    <citation type="submission" date="2013-05" db="EMBL/GenBank/DDBJ databases">
        <title>Draft genome sequences of six wheat associated Fusarium spp. isolates.</title>
        <authorList>
            <person name="Moolhuijzen P.M."/>
            <person name="Manners J.M."/>
            <person name="Wilcox S."/>
            <person name="Bellgard M.I."/>
            <person name="Gardiner D.M."/>
        </authorList>
    </citation>
    <scope>NUCLEOTIDE SEQUENCE</scope>
    <source>
        <strain evidence="1">CS3069</strain>
    </source>
</reference>
<sequence>MLPNILSAECDSESDRLLIDLPESLGIKRYWYVA</sequence>
<keyword evidence="1" id="KW-0496">Mitochondrion</keyword>
<protein>
    <submittedName>
        <fullName evidence="1">Unclassified</fullName>
    </submittedName>
</protein>
<dbReference type="AlphaFoldDB" id="W1ID09"/>
<organism evidence="1">
    <name type="scientific">Fusarium clavum</name>
    <dbReference type="NCBI Taxonomy" id="2594811"/>
    <lineage>
        <taxon>Eukaryota</taxon>
        <taxon>Fungi</taxon>
        <taxon>Dikarya</taxon>
        <taxon>Ascomycota</taxon>
        <taxon>Pezizomycotina</taxon>
        <taxon>Sordariomycetes</taxon>
        <taxon>Hypocreomycetidae</taxon>
        <taxon>Hypocreales</taxon>
        <taxon>Nectriaceae</taxon>
        <taxon>Fusarium</taxon>
        <taxon>Fusarium incarnatum-equiseti species complex</taxon>
    </lineage>
</organism>
<name>W1ID09_9HYPO</name>
<dbReference type="EMBL" id="CBMI010005048">
    <property type="protein sequence ID" value="CDL73368.1"/>
    <property type="molecule type" value="Genomic_DNA"/>
</dbReference>
<geneLocation type="mitochondrion" evidence="1"/>
<proteinExistence type="predicted"/>